<gene>
    <name evidence="1" type="ORF">MBCUT_17130</name>
</gene>
<dbReference type="Proteomes" id="UP000077275">
    <property type="component" value="Unassembled WGS sequence"/>
</dbReference>
<evidence type="ECO:0000313" key="2">
    <source>
        <dbReference type="Proteomes" id="UP000077275"/>
    </source>
</evidence>
<organism evidence="1 2">
    <name type="scientific">Methanobrevibacter cuticularis</name>
    <dbReference type="NCBI Taxonomy" id="47311"/>
    <lineage>
        <taxon>Archaea</taxon>
        <taxon>Methanobacteriati</taxon>
        <taxon>Methanobacteriota</taxon>
        <taxon>Methanomada group</taxon>
        <taxon>Methanobacteria</taxon>
        <taxon>Methanobacteriales</taxon>
        <taxon>Methanobacteriaceae</taxon>
        <taxon>Methanobrevibacter</taxon>
    </lineage>
</organism>
<dbReference type="EMBL" id="LWMW01000129">
    <property type="protein sequence ID" value="KZX15111.1"/>
    <property type="molecule type" value="Genomic_DNA"/>
</dbReference>
<keyword evidence="2" id="KW-1185">Reference proteome</keyword>
<accession>A0A166D1N9</accession>
<evidence type="ECO:0000313" key="1">
    <source>
        <dbReference type="EMBL" id="KZX15111.1"/>
    </source>
</evidence>
<protein>
    <submittedName>
        <fullName evidence="1">Uncharacterized protein</fullName>
    </submittedName>
</protein>
<comment type="caution">
    <text evidence="1">The sequence shown here is derived from an EMBL/GenBank/DDBJ whole genome shotgun (WGS) entry which is preliminary data.</text>
</comment>
<dbReference type="AlphaFoldDB" id="A0A166D1N9"/>
<proteinExistence type="predicted"/>
<name>A0A166D1N9_9EURY</name>
<sequence>MCGELPLSQVFVDIINVIISDFNISTPYLVSKDQNGKIS</sequence>
<dbReference type="PATRIC" id="fig|47311.3.peg.1860"/>
<reference evidence="1 2" key="1">
    <citation type="submission" date="2016-04" db="EMBL/GenBank/DDBJ databases">
        <title>Genome sequence of Methanobrevibacter cuticularis DSM 11139.</title>
        <authorList>
            <person name="Poehlein A."/>
            <person name="Seedorf H."/>
            <person name="Daniel R."/>
        </authorList>
    </citation>
    <scope>NUCLEOTIDE SEQUENCE [LARGE SCALE GENOMIC DNA]</scope>
    <source>
        <strain evidence="1 2">DSM 11139</strain>
    </source>
</reference>